<keyword evidence="4 6" id="KW-0663">Pyridoxal phosphate</keyword>
<reference evidence="8 9" key="1">
    <citation type="journal article" date="2017" name="Biotechnol. Biofuels">
        <title>Differential beta-glucosidase expression as a function of carbon source availability in Talaromyces amestolkiae: a genomic and proteomic approach.</title>
        <authorList>
            <person name="de Eugenio L.I."/>
            <person name="Mendez-Liter J.A."/>
            <person name="Nieto-Dominguez M."/>
            <person name="Alonso L."/>
            <person name="Gil-Munoz J."/>
            <person name="Barriuso J."/>
            <person name="Prieto A."/>
            <person name="Martinez M.J."/>
        </authorList>
    </citation>
    <scope>NUCLEOTIDE SEQUENCE [LARGE SCALE GENOMIC DNA]</scope>
    <source>
        <strain evidence="8 9">CIB</strain>
    </source>
</reference>
<sequence>MIRLSPSSWKLLKSRPLSQGSGALKYTRKQSLSRVHRGTHNELINNTIASSPQRKDASNVAPEISESCLKTFDYDSFCDLELEQKKRDGSYRTFNNINRLANSFPLAKNSQEKKISVWCANDYLGMSRNTHVLDTIHTTLNRYGAGAGGTRNISGNNTEVELLESKVAELHKKEAGLVFSSCYVANGAALTTLGSKLPNCVFLSDALNHASMIEGIRHSRAEKKIFRHNDLDDLEAKLRDLPLDQPKIIAFESVYSMSGSIGKIEEICQLARRYGALTFLDEVHAVAIGTFGKAYGGIGGYIAASASIIDYIRSLAPGFIFTTSLPPAVLAGARASVEYQRKCLDDRRLQQLNTRAVKESLKSIDIPVLENPSHIIPILVGNAKAAKQASDMLLEKFGIYIQSINYPTVPIGQERLRVTPTPGHGPELRDQLISALEFVWNELGLKRKTDWLTSQEVDAEILDALNSTEPPIWTDEQLGLGKSDDKQITTNQPLGHDAILGVEDKEPLRMGAGH</sequence>
<dbReference type="STRING" id="1196081.A0A364L074"/>
<evidence type="ECO:0000256" key="6">
    <source>
        <dbReference type="RuleBase" id="RU003693"/>
    </source>
</evidence>
<dbReference type="InterPro" id="IPR001917">
    <property type="entry name" value="Aminotrans_II_pyridoxalP_BS"/>
</dbReference>
<organism evidence="8 9">
    <name type="scientific">Talaromyces amestolkiae</name>
    <dbReference type="NCBI Taxonomy" id="1196081"/>
    <lineage>
        <taxon>Eukaryota</taxon>
        <taxon>Fungi</taxon>
        <taxon>Dikarya</taxon>
        <taxon>Ascomycota</taxon>
        <taxon>Pezizomycotina</taxon>
        <taxon>Eurotiomycetes</taxon>
        <taxon>Eurotiomycetidae</taxon>
        <taxon>Eurotiales</taxon>
        <taxon>Trichocomaceae</taxon>
        <taxon>Talaromyces</taxon>
        <taxon>Talaromyces sect. Talaromyces</taxon>
    </lineage>
</organism>
<dbReference type="GeneID" id="63794423"/>
<dbReference type="CDD" id="cd06454">
    <property type="entry name" value="KBL_like"/>
    <property type="match status" value="1"/>
</dbReference>
<dbReference type="Gene3D" id="3.90.1150.10">
    <property type="entry name" value="Aspartate Aminotransferase, domain 1"/>
    <property type="match status" value="2"/>
</dbReference>
<dbReference type="InterPro" id="IPR050087">
    <property type="entry name" value="AON_synthase_class-II"/>
</dbReference>
<dbReference type="GO" id="GO:0005739">
    <property type="term" value="C:mitochondrion"/>
    <property type="evidence" value="ECO:0007669"/>
    <property type="project" value="TreeGrafter"/>
</dbReference>
<protein>
    <recommendedName>
        <fullName evidence="7">Aminotransferase class I/classII large domain-containing protein</fullName>
    </recommendedName>
</protein>
<dbReference type="AlphaFoldDB" id="A0A364L074"/>
<dbReference type="PANTHER" id="PTHR13693">
    <property type="entry name" value="CLASS II AMINOTRANSFERASE/8-AMINO-7-OXONONANOATE SYNTHASE"/>
    <property type="match status" value="1"/>
</dbReference>
<keyword evidence="3" id="KW-0808">Transferase</keyword>
<evidence type="ECO:0000313" key="8">
    <source>
        <dbReference type="EMBL" id="RAO69195.1"/>
    </source>
</evidence>
<dbReference type="InterPro" id="IPR015421">
    <property type="entry name" value="PyrdxlP-dep_Trfase_major"/>
</dbReference>
<dbReference type="GO" id="GO:0006783">
    <property type="term" value="P:heme biosynthetic process"/>
    <property type="evidence" value="ECO:0007669"/>
    <property type="project" value="TreeGrafter"/>
</dbReference>
<dbReference type="GO" id="GO:0030170">
    <property type="term" value="F:pyridoxal phosphate binding"/>
    <property type="evidence" value="ECO:0007669"/>
    <property type="project" value="InterPro"/>
</dbReference>
<dbReference type="PROSITE" id="PS00599">
    <property type="entry name" value="AA_TRANSFER_CLASS_2"/>
    <property type="match status" value="1"/>
</dbReference>
<accession>A0A364L074</accession>
<proteinExistence type="inferred from homology"/>
<evidence type="ECO:0000256" key="4">
    <source>
        <dbReference type="ARBA" id="ARBA00022898"/>
    </source>
</evidence>
<dbReference type="OrthoDB" id="10263824at2759"/>
<dbReference type="GO" id="GO:0003870">
    <property type="term" value="F:5-aminolevulinate synthase activity"/>
    <property type="evidence" value="ECO:0007669"/>
    <property type="project" value="TreeGrafter"/>
</dbReference>
<comment type="cofactor">
    <cofactor evidence="1 6">
        <name>pyridoxal 5'-phosphate</name>
        <dbReference type="ChEBI" id="CHEBI:597326"/>
    </cofactor>
</comment>
<keyword evidence="5" id="KW-0012">Acyltransferase</keyword>
<feature type="domain" description="Aminotransferase class I/classII large" evidence="7">
    <location>
        <begin position="116"/>
        <end position="286"/>
    </location>
</feature>
<dbReference type="InterPro" id="IPR004839">
    <property type="entry name" value="Aminotransferase_I/II_large"/>
</dbReference>
<comment type="similarity">
    <text evidence="2 6">Belongs to the class-II pyridoxal-phosphate-dependent aminotransferase family.</text>
</comment>
<dbReference type="EMBL" id="MIKG01000009">
    <property type="protein sequence ID" value="RAO69195.1"/>
    <property type="molecule type" value="Genomic_DNA"/>
</dbReference>
<keyword evidence="9" id="KW-1185">Reference proteome</keyword>
<dbReference type="Gene3D" id="3.40.640.10">
    <property type="entry name" value="Type I PLP-dependent aspartate aminotransferase-like (Major domain)"/>
    <property type="match status" value="2"/>
</dbReference>
<dbReference type="Pfam" id="PF00155">
    <property type="entry name" value="Aminotran_1_2"/>
    <property type="match status" value="1"/>
</dbReference>
<dbReference type="InterPro" id="IPR015424">
    <property type="entry name" value="PyrdxlP-dep_Trfase"/>
</dbReference>
<evidence type="ECO:0000256" key="5">
    <source>
        <dbReference type="ARBA" id="ARBA00023315"/>
    </source>
</evidence>
<dbReference type="RefSeq" id="XP_040733711.1">
    <property type="nucleotide sequence ID" value="XM_040877658.1"/>
</dbReference>
<comment type="caution">
    <text evidence="8">The sequence shown here is derived from an EMBL/GenBank/DDBJ whole genome shotgun (WGS) entry which is preliminary data.</text>
</comment>
<dbReference type="PANTHER" id="PTHR13693:SF102">
    <property type="entry name" value="2-AMINO-3-KETOBUTYRATE COENZYME A LIGASE, MITOCHONDRIAL"/>
    <property type="match status" value="1"/>
</dbReference>
<evidence type="ECO:0000256" key="2">
    <source>
        <dbReference type="ARBA" id="ARBA00008392"/>
    </source>
</evidence>
<dbReference type="InterPro" id="IPR015422">
    <property type="entry name" value="PyrdxlP-dep_Trfase_small"/>
</dbReference>
<dbReference type="Proteomes" id="UP000249363">
    <property type="component" value="Unassembled WGS sequence"/>
</dbReference>
<evidence type="ECO:0000256" key="1">
    <source>
        <dbReference type="ARBA" id="ARBA00001933"/>
    </source>
</evidence>
<dbReference type="SUPFAM" id="SSF53383">
    <property type="entry name" value="PLP-dependent transferases"/>
    <property type="match status" value="1"/>
</dbReference>
<name>A0A364L074_TALAM</name>
<gene>
    <name evidence="8" type="ORF">BHQ10_005207</name>
</gene>
<evidence type="ECO:0000313" key="9">
    <source>
        <dbReference type="Proteomes" id="UP000249363"/>
    </source>
</evidence>
<evidence type="ECO:0000259" key="7">
    <source>
        <dbReference type="Pfam" id="PF00155"/>
    </source>
</evidence>
<evidence type="ECO:0000256" key="3">
    <source>
        <dbReference type="ARBA" id="ARBA00022679"/>
    </source>
</evidence>